<evidence type="ECO:0000256" key="2">
    <source>
        <dbReference type="SAM" id="MobiDB-lite"/>
    </source>
</evidence>
<feature type="non-terminal residue" evidence="3">
    <location>
        <position position="1"/>
    </location>
</feature>
<evidence type="ECO:0000256" key="1">
    <source>
        <dbReference type="SAM" id="Coils"/>
    </source>
</evidence>
<feature type="compositionally biased region" description="Basic residues" evidence="2">
    <location>
        <begin position="1"/>
        <end position="14"/>
    </location>
</feature>
<protein>
    <submittedName>
        <fullName evidence="3">Uncharacterized protein</fullName>
    </submittedName>
</protein>
<sequence length="426" mass="48397">VKHPWSQHGQKGHHSSQLGDYGDHQQESKRVKTLEEEVERLSQTVLRLQATSSANANLRVDLQEDLTKYVLNMLGNQQQPQYVKTGGIESITLPYDLHPSPGTDELQNQITQLSNTISTNANSIQHLLLRIQNIDGQLHHLTQASNTGPLPTAPTNECQCQAYIDEKLSALREELLQGMDIKIADMKNACDYKVTSVQELCEEQENSYMSLAELIDSKEAELRKEIQDLRLQQTQELDNAEVQKLKDTQQILQDAIREQNATIAQINAQGQVLEARVSLAEKSAEVHCLYLEEKLRRERLKEEEDRRKAFEEKFSGVQHDNSTFQLLLAQDQRLEVLEKHTQHLQDEVDSLKRDLNQSMSFETILQRVETLEVDSGRSQEQVKTMNGVLDGLDGRMASIEGVCGRFEPMSDSLKRIKDGLNKHVNG</sequence>
<evidence type="ECO:0000313" key="3">
    <source>
        <dbReference type="EMBL" id="KAL0187712.1"/>
    </source>
</evidence>
<feature type="coiled-coil region" evidence="1">
    <location>
        <begin position="292"/>
        <end position="354"/>
    </location>
</feature>
<name>A0ABD0QNF4_CIRMR</name>
<proteinExistence type="predicted"/>
<dbReference type="Proteomes" id="UP001529510">
    <property type="component" value="Unassembled WGS sequence"/>
</dbReference>
<comment type="caution">
    <text evidence="3">The sequence shown here is derived from an EMBL/GenBank/DDBJ whole genome shotgun (WGS) entry which is preliminary data.</text>
</comment>
<reference evidence="3 4" key="1">
    <citation type="submission" date="2024-05" db="EMBL/GenBank/DDBJ databases">
        <title>Genome sequencing and assembly of Indian major carp, Cirrhinus mrigala (Hamilton, 1822).</title>
        <authorList>
            <person name="Mohindra V."/>
            <person name="Chowdhury L.M."/>
            <person name="Lal K."/>
            <person name="Jena J.K."/>
        </authorList>
    </citation>
    <scope>NUCLEOTIDE SEQUENCE [LARGE SCALE GENOMIC DNA]</scope>
    <source>
        <strain evidence="3">CM1030</strain>
        <tissue evidence="3">Blood</tissue>
    </source>
</reference>
<feature type="compositionally biased region" description="Basic and acidic residues" evidence="2">
    <location>
        <begin position="21"/>
        <end position="31"/>
    </location>
</feature>
<keyword evidence="4" id="KW-1185">Reference proteome</keyword>
<feature type="non-terminal residue" evidence="3">
    <location>
        <position position="426"/>
    </location>
</feature>
<dbReference type="AlphaFoldDB" id="A0ABD0QNF4"/>
<gene>
    <name evidence="3" type="ORF">M9458_014811</name>
</gene>
<evidence type="ECO:0000313" key="4">
    <source>
        <dbReference type="Proteomes" id="UP001529510"/>
    </source>
</evidence>
<dbReference type="EMBL" id="JAMKFB020000007">
    <property type="protein sequence ID" value="KAL0187712.1"/>
    <property type="molecule type" value="Genomic_DNA"/>
</dbReference>
<feature type="region of interest" description="Disordered" evidence="2">
    <location>
        <begin position="1"/>
        <end position="31"/>
    </location>
</feature>
<feature type="coiled-coil region" evidence="1">
    <location>
        <begin position="201"/>
        <end position="262"/>
    </location>
</feature>
<accession>A0ABD0QNF4</accession>
<organism evidence="3 4">
    <name type="scientific">Cirrhinus mrigala</name>
    <name type="common">Mrigala</name>
    <dbReference type="NCBI Taxonomy" id="683832"/>
    <lineage>
        <taxon>Eukaryota</taxon>
        <taxon>Metazoa</taxon>
        <taxon>Chordata</taxon>
        <taxon>Craniata</taxon>
        <taxon>Vertebrata</taxon>
        <taxon>Euteleostomi</taxon>
        <taxon>Actinopterygii</taxon>
        <taxon>Neopterygii</taxon>
        <taxon>Teleostei</taxon>
        <taxon>Ostariophysi</taxon>
        <taxon>Cypriniformes</taxon>
        <taxon>Cyprinidae</taxon>
        <taxon>Labeoninae</taxon>
        <taxon>Labeonini</taxon>
        <taxon>Cirrhinus</taxon>
    </lineage>
</organism>
<keyword evidence="1" id="KW-0175">Coiled coil</keyword>